<dbReference type="PRINTS" id="PR00598">
    <property type="entry name" value="HTHMARR"/>
</dbReference>
<organism evidence="2 3">
    <name type="scientific">Aliidongia dinghuensis</name>
    <dbReference type="NCBI Taxonomy" id="1867774"/>
    <lineage>
        <taxon>Bacteria</taxon>
        <taxon>Pseudomonadati</taxon>
        <taxon>Pseudomonadota</taxon>
        <taxon>Alphaproteobacteria</taxon>
        <taxon>Rhodospirillales</taxon>
        <taxon>Dongiaceae</taxon>
        <taxon>Aliidongia</taxon>
    </lineage>
</organism>
<dbReference type="GO" id="GO:0003700">
    <property type="term" value="F:DNA-binding transcription factor activity"/>
    <property type="evidence" value="ECO:0007669"/>
    <property type="project" value="InterPro"/>
</dbReference>
<accession>A0A8J3E277</accession>
<reference evidence="2" key="1">
    <citation type="journal article" date="2014" name="Int. J. Syst. Evol. Microbiol.">
        <title>Complete genome sequence of Corynebacterium casei LMG S-19264T (=DSM 44701T), isolated from a smear-ripened cheese.</title>
        <authorList>
            <consortium name="US DOE Joint Genome Institute (JGI-PGF)"/>
            <person name="Walter F."/>
            <person name="Albersmeier A."/>
            <person name="Kalinowski J."/>
            <person name="Ruckert C."/>
        </authorList>
    </citation>
    <scope>NUCLEOTIDE SEQUENCE</scope>
    <source>
        <strain evidence="2">CGMCC 1.15725</strain>
    </source>
</reference>
<name>A0A8J3E277_9PROT</name>
<dbReference type="PANTHER" id="PTHR33164:SF89">
    <property type="entry name" value="MARR FAMILY REGULATORY PROTEIN"/>
    <property type="match status" value="1"/>
</dbReference>
<keyword evidence="3" id="KW-1185">Reference proteome</keyword>
<evidence type="ECO:0000313" key="2">
    <source>
        <dbReference type="EMBL" id="GGF06178.1"/>
    </source>
</evidence>
<feature type="domain" description="HTH marR-type" evidence="1">
    <location>
        <begin position="43"/>
        <end position="175"/>
    </location>
</feature>
<dbReference type="PANTHER" id="PTHR33164">
    <property type="entry name" value="TRANSCRIPTIONAL REGULATOR, MARR FAMILY"/>
    <property type="match status" value="1"/>
</dbReference>
<dbReference type="AlphaFoldDB" id="A0A8J3E277"/>
<dbReference type="SUPFAM" id="SSF46785">
    <property type="entry name" value="Winged helix' DNA-binding domain"/>
    <property type="match status" value="1"/>
</dbReference>
<dbReference type="Pfam" id="PF01047">
    <property type="entry name" value="MarR"/>
    <property type="match status" value="1"/>
</dbReference>
<evidence type="ECO:0000259" key="1">
    <source>
        <dbReference type="PROSITE" id="PS50995"/>
    </source>
</evidence>
<dbReference type="EMBL" id="BMJQ01000002">
    <property type="protein sequence ID" value="GGF06178.1"/>
    <property type="molecule type" value="Genomic_DNA"/>
</dbReference>
<comment type="caution">
    <text evidence="2">The sequence shown here is derived from an EMBL/GenBank/DDBJ whole genome shotgun (WGS) entry which is preliminary data.</text>
</comment>
<dbReference type="Proteomes" id="UP000646365">
    <property type="component" value="Unassembled WGS sequence"/>
</dbReference>
<dbReference type="InterPro" id="IPR036388">
    <property type="entry name" value="WH-like_DNA-bd_sf"/>
</dbReference>
<dbReference type="Gene3D" id="1.10.10.10">
    <property type="entry name" value="Winged helix-like DNA-binding domain superfamily/Winged helix DNA-binding domain"/>
    <property type="match status" value="1"/>
</dbReference>
<dbReference type="InterPro" id="IPR000835">
    <property type="entry name" value="HTH_MarR-typ"/>
</dbReference>
<dbReference type="RefSeq" id="WP_189043043.1">
    <property type="nucleotide sequence ID" value="NZ_BMJQ01000002.1"/>
</dbReference>
<gene>
    <name evidence="2" type="ORF">GCM10011611_09590</name>
</gene>
<reference evidence="2" key="2">
    <citation type="submission" date="2020-09" db="EMBL/GenBank/DDBJ databases">
        <authorList>
            <person name="Sun Q."/>
            <person name="Zhou Y."/>
        </authorList>
    </citation>
    <scope>NUCLEOTIDE SEQUENCE</scope>
    <source>
        <strain evidence="2">CGMCC 1.15725</strain>
    </source>
</reference>
<dbReference type="PROSITE" id="PS50995">
    <property type="entry name" value="HTH_MARR_2"/>
    <property type="match status" value="1"/>
</dbReference>
<sequence length="179" mass="19553">MTEAVRKAAKAAATPTVTSRAESLAAAELFQLTPADVDLDILPELLGYQLRRAQVRVFNSFLKRLEELDVSPGEFGLLVLIGANPGLNQNALAKAIGSNRSLLVPMLDKLEARGLVVREKSAADRRSHAVVPSRAGQVLIARLKGVVRDHERQVTTPLSEEERQTLLRLLCRLNGQEAE</sequence>
<dbReference type="GO" id="GO:0006950">
    <property type="term" value="P:response to stress"/>
    <property type="evidence" value="ECO:0007669"/>
    <property type="project" value="TreeGrafter"/>
</dbReference>
<dbReference type="SMART" id="SM00347">
    <property type="entry name" value="HTH_MARR"/>
    <property type="match status" value="1"/>
</dbReference>
<evidence type="ECO:0000313" key="3">
    <source>
        <dbReference type="Proteomes" id="UP000646365"/>
    </source>
</evidence>
<proteinExistence type="predicted"/>
<dbReference type="InterPro" id="IPR039422">
    <property type="entry name" value="MarR/SlyA-like"/>
</dbReference>
<protein>
    <submittedName>
        <fullName evidence="2">Transcriptional regulator</fullName>
    </submittedName>
</protein>
<dbReference type="InterPro" id="IPR036390">
    <property type="entry name" value="WH_DNA-bd_sf"/>
</dbReference>